<evidence type="ECO:0000313" key="2">
    <source>
        <dbReference type="Proteomes" id="UP001283361"/>
    </source>
</evidence>
<reference evidence="1" key="1">
    <citation type="journal article" date="2023" name="G3 (Bethesda)">
        <title>A reference genome for the long-term kleptoplast-retaining sea slug Elysia crispata morphotype clarki.</title>
        <authorList>
            <person name="Eastman K.E."/>
            <person name="Pendleton A.L."/>
            <person name="Shaikh M.A."/>
            <person name="Suttiyut T."/>
            <person name="Ogas R."/>
            <person name="Tomko P."/>
            <person name="Gavelis G."/>
            <person name="Widhalm J.R."/>
            <person name="Wisecaver J.H."/>
        </authorList>
    </citation>
    <scope>NUCLEOTIDE SEQUENCE</scope>
    <source>
        <strain evidence="1">ECLA1</strain>
    </source>
</reference>
<organism evidence="1 2">
    <name type="scientific">Elysia crispata</name>
    <name type="common">lettuce slug</name>
    <dbReference type="NCBI Taxonomy" id="231223"/>
    <lineage>
        <taxon>Eukaryota</taxon>
        <taxon>Metazoa</taxon>
        <taxon>Spiralia</taxon>
        <taxon>Lophotrochozoa</taxon>
        <taxon>Mollusca</taxon>
        <taxon>Gastropoda</taxon>
        <taxon>Heterobranchia</taxon>
        <taxon>Euthyneura</taxon>
        <taxon>Panpulmonata</taxon>
        <taxon>Sacoglossa</taxon>
        <taxon>Placobranchoidea</taxon>
        <taxon>Plakobranchidae</taxon>
        <taxon>Elysia</taxon>
    </lineage>
</organism>
<protein>
    <submittedName>
        <fullName evidence="1">Uncharacterized protein</fullName>
    </submittedName>
</protein>
<proteinExistence type="predicted"/>
<dbReference type="Proteomes" id="UP001283361">
    <property type="component" value="Unassembled WGS sequence"/>
</dbReference>
<comment type="caution">
    <text evidence="1">The sequence shown here is derived from an EMBL/GenBank/DDBJ whole genome shotgun (WGS) entry which is preliminary data.</text>
</comment>
<accession>A0AAE0Z9W1</accession>
<dbReference type="EMBL" id="JAWDGP010004431">
    <property type="protein sequence ID" value="KAK3764562.1"/>
    <property type="molecule type" value="Genomic_DNA"/>
</dbReference>
<dbReference type="AlphaFoldDB" id="A0AAE0Z9W1"/>
<name>A0AAE0Z9W1_9GAST</name>
<keyword evidence="2" id="KW-1185">Reference proteome</keyword>
<gene>
    <name evidence="1" type="ORF">RRG08_040583</name>
</gene>
<evidence type="ECO:0000313" key="1">
    <source>
        <dbReference type="EMBL" id="KAK3764562.1"/>
    </source>
</evidence>
<sequence length="182" mass="20895">MLSLYLDRSRDKLATERRRRRKLCCSTFFWCQLQVRKTEFKARLARREGGDGISEETAHWNLLLQAQARFGNVWLADPPLTYSWTPAMSITSWVMLSGMKILGQRDCHVGRTASVYIPVMLAKDRTEVQYKMVNEEVGLKSSLTPLAVRDIDSRRSRKPDLICRRGCGRTGDTRNVCPLNGK</sequence>